<dbReference type="Proteomes" id="UP001157017">
    <property type="component" value="Unassembled WGS sequence"/>
</dbReference>
<dbReference type="Gene3D" id="1.10.580.10">
    <property type="entry name" value="Citrate Synthase, domain 1"/>
    <property type="match status" value="1"/>
</dbReference>
<keyword evidence="5" id="KW-1185">Reference proteome</keyword>
<dbReference type="InterPro" id="IPR002020">
    <property type="entry name" value="Citrate_synthase"/>
</dbReference>
<comment type="pathway">
    <text evidence="1">Carbohydrate metabolism; tricarboxylic acid cycle.</text>
</comment>
<proteinExistence type="predicted"/>
<dbReference type="EMBL" id="BSUZ01000001">
    <property type="protein sequence ID" value="GMA88521.1"/>
    <property type="molecule type" value="Genomic_DNA"/>
</dbReference>
<dbReference type="InterPro" id="IPR016143">
    <property type="entry name" value="Citrate_synth-like_sm_a-sub"/>
</dbReference>
<name>A0ABQ6JPD4_9ACTN</name>
<evidence type="ECO:0000256" key="2">
    <source>
        <dbReference type="ARBA" id="ARBA00012972"/>
    </source>
</evidence>
<feature type="compositionally biased region" description="Pro residues" evidence="3">
    <location>
        <begin position="119"/>
        <end position="130"/>
    </location>
</feature>
<evidence type="ECO:0000256" key="3">
    <source>
        <dbReference type="SAM" id="MobiDB-lite"/>
    </source>
</evidence>
<protein>
    <recommendedName>
        <fullName evidence="2">citrate synthase (unknown stereospecificity)</fullName>
        <ecNumber evidence="2">2.3.3.16</ecNumber>
    </recommendedName>
</protein>
<feature type="region of interest" description="Disordered" evidence="3">
    <location>
        <begin position="110"/>
        <end position="130"/>
    </location>
</feature>
<evidence type="ECO:0000313" key="4">
    <source>
        <dbReference type="EMBL" id="GMA88521.1"/>
    </source>
</evidence>
<evidence type="ECO:0000256" key="1">
    <source>
        <dbReference type="ARBA" id="ARBA00005163"/>
    </source>
</evidence>
<dbReference type="Pfam" id="PF00285">
    <property type="entry name" value="Citrate_synt"/>
    <property type="match status" value="1"/>
</dbReference>
<reference evidence="5" key="1">
    <citation type="journal article" date="2019" name="Int. J. Syst. Evol. Microbiol.">
        <title>The Global Catalogue of Microorganisms (GCM) 10K type strain sequencing project: providing services to taxonomists for standard genome sequencing and annotation.</title>
        <authorList>
            <consortium name="The Broad Institute Genomics Platform"/>
            <consortium name="The Broad Institute Genome Sequencing Center for Infectious Disease"/>
            <person name="Wu L."/>
            <person name="Ma J."/>
        </authorList>
    </citation>
    <scope>NUCLEOTIDE SEQUENCE [LARGE SCALE GENOMIC DNA]</scope>
    <source>
        <strain evidence="5">NBRC 108730</strain>
    </source>
</reference>
<organism evidence="4 5">
    <name type="scientific">Angustibacter aerolatus</name>
    <dbReference type="NCBI Taxonomy" id="1162965"/>
    <lineage>
        <taxon>Bacteria</taxon>
        <taxon>Bacillati</taxon>
        <taxon>Actinomycetota</taxon>
        <taxon>Actinomycetes</taxon>
        <taxon>Kineosporiales</taxon>
        <taxon>Kineosporiaceae</taxon>
    </lineage>
</organism>
<accession>A0ABQ6JPD4</accession>
<dbReference type="EC" id="2.3.3.16" evidence="2"/>
<feature type="region of interest" description="Disordered" evidence="3">
    <location>
        <begin position="1"/>
        <end position="27"/>
    </location>
</feature>
<dbReference type="Gene3D" id="1.10.230.10">
    <property type="entry name" value="Cytochrome P450-Terp, domain 2"/>
    <property type="match status" value="1"/>
</dbReference>
<evidence type="ECO:0000313" key="5">
    <source>
        <dbReference type="Proteomes" id="UP001157017"/>
    </source>
</evidence>
<dbReference type="SUPFAM" id="SSF48256">
    <property type="entry name" value="Citrate synthase"/>
    <property type="match status" value="1"/>
</dbReference>
<dbReference type="InterPro" id="IPR036969">
    <property type="entry name" value="Citrate_synthase_sf"/>
</dbReference>
<sequence length="130" mass="13453">MVRATWSRRTCGPAARSPASVTGSTATATPVAASLLERLDRTRRGRAAAAAAFALADAAGQEPNVDLGLAALGVAAGMPDDAAEVVFSVARTVGWVAHALEEYDETPLRFRGSGAYRGPRPPQPVPADLR</sequence>
<gene>
    <name evidence="4" type="ORF">GCM10025868_37710</name>
</gene>
<dbReference type="InterPro" id="IPR016142">
    <property type="entry name" value="Citrate_synth-like_lrg_a-sub"/>
</dbReference>
<comment type="caution">
    <text evidence="4">The sequence shown here is derived from an EMBL/GenBank/DDBJ whole genome shotgun (WGS) entry which is preliminary data.</text>
</comment>